<dbReference type="Pfam" id="PF00132">
    <property type="entry name" value="Hexapep"/>
    <property type="match status" value="1"/>
</dbReference>
<evidence type="ECO:0000256" key="1">
    <source>
        <dbReference type="ARBA" id="ARBA00007274"/>
    </source>
</evidence>
<dbReference type="AlphaFoldDB" id="A0A140GWG9"/>
<dbReference type="Proteomes" id="UP000070516">
    <property type="component" value="Chromosome"/>
</dbReference>
<dbReference type="SUPFAM" id="SSF51161">
    <property type="entry name" value="Trimeric LpxA-like enzymes"/>
    <property type="match status" value="1"/>
</dbReference>
<protein>
    <recommendedName>
        <fullName evidence="10">Transferase</fullName>
    </recommendedName>
</protein>
<comment type="similarity">
    <text evidence="1">Belongs to the transferase hexapeptide repeat family.</text>
</comment>
<keyword evidence="6" id="KW-0443">Lipid metabolism</keyword>
<organism evidence="8 9">
    <name type="scientific">Pseudomonas azotoformans</name>
    <dbReference type="NCBI Taxonomy" id="47878"/>
    <lineage>
        <taxon>Bacteria</taxon>
        <taxon>Pseudomonadati</taxon>
        <taxon>Pseudomonadota</taxon>
        <taxon>Gammaproteobacteria</taxon>
        <taxon>Pseudomonadales</taxon>
        <taxon>Pseudomonadaceae</taxon>
        <taxon>Pseudomonas</taxon>
    </lineage>
</organism>
<dbReference type="GO" id="GO:0016020">
    <property type="term" value="C:membrane"/>
    <property type="evidence" value="ECO:0007669"/>
    <property type="project" value="GOC"/>
</dbReference>
<keyword evidence="2" id="KW-0444">Lipid biosynthesis</keyword>
<evidence type="ECO:0000256" key="7">
    <source>
        <dbReference type="ARBA" id="ARBA00023315"/>
    </source>
</evidence>
<evidence type="ECO:0000256" key="5">
    <source>
        <dbReference type="ARBA" id="ARBA00022737"/>
    </source>
</evidence>
<keyword evidence="5" id="KW-0677">Repeat</keyword>
<dbReference type="GO" id="GO:0016746">
    <property type="term" value="F:acyltransferase activity"/>
    <property type="evidence" value="ECO:0007669"/>
    <property type="project" value="UniProtKB-KW"/>
</dbReference>
<evidence type="ECO:0000256" key="3">
    <source>
        <dbReference type="ARBA" id="ARBA00022556"/>
    </source>
</evidence>
<keyword evidence="4" id="KW-0808">Transferase</keyword>
<dbReference type="InterPro" id="IPR011004">
    <property type="entry name" value="Trimer_LpxA-like_sf"/>
</dbReference>
<evidence type="ECO:0000256" key="2">
    <source>
        <dbReference type="ARBA" id="ARBA00022516"/>
    </source>
</evidence>
<gene>
    <name evidence="8" type="ORF">AYR47_15455</name>
</gene>
<dbReference type="PROSITE" id="PS00101">
    <property type="entry name" value="HEXAPEP_TRANSFERASES"/>
    <property type="match status" value="1"/>
</dbReference>
<dbReference type="InterPro" id="IPR018357">
    <property type="entry name" value="Hexapep_transf_CS"/>
</dbReference>
<dbReference type="GO" id="GO:0009245">
    <property type="term" value="P:lipid A biosynthetic process"/>
    <property type="evidence" value="ECO:0007669"/>
    <property type="project" value="UniProtKB-KW"/>
</dbReference>
<evidence type="ECO:0000313" key="9">
    <source>
        <dbReference type="Proteomes" id="UP000070516"/>
    </source>
</evidence>
<accession>A0A140GWG9</accession>
<keyword evidence="3" id="KW-0441">Lipid A biosynthesis</keyword>
<name>A0A140GWG9_PSEAZ</name>
<dbReference type="PANTHER" id="PTHR43300:SF11">
    <property type="entry name" value="ACETYLTRANSFERASE RV3034C-RELATED"/>
    <property type="match status" value="1"/>
</dbReference>
<dbReference type="Gene3D" id="2.160.10.10">
    <property type="entry name" value="Hexapeptide repeat proteins"/>
    <property type="match status" value="1"/>
</dbReference>
<dbReference type="KEGG" id="pazo:AYR47_15455"/>
<proteinExistence type="inferred from homology"/>
<evidence type="ECO:0000256" key="4">
    <source>
        <dbReference type="ARBA" id="ARBA00022679"/>
    </source>
</evidence>
<evidence type="ECO:0000313" key="8">
    <source>
        <dbReference type="EMBL" id="AMN82663.1"/>
    </source>
</evidence>
<evidence type="ECO:0008006" key="10">
    <source>
        <dbReference type="Google" id="ProtNLM"/>
    </source>
</evidence>
<dbReference type="InterPro" id="IPR050179">
    <property type="entry name" value="Trans_hexapeptide_repeat"/>
</dbReference>
<sequence>MHLGGVVIGEHVEIGAFNAIVRGTLSDTTIGNHVKTDNLVHIAHNCEIREGALIIACAEISGGVTVGKNAWVGPNASIIQKVQIGEGALVGIGAVVTKDVDAGSVYAGNPARLLRKI</sequence>
<evidence type="ECO:0000256" key="6">
    <source>
        <dbReference type="ARBA" id="ARBA00023098"/>
    </source>
</evidence>
<dbReference type="PANTHER" id="PTHR43300">
    <property type="entry name" value="ACETYLTRANSFERASE"/>
    <property type="match status" value="1"/>
</dbReference>
<reference evidence="8 9" key="1">
    <citation type="submission" date="2016-02" db="EMBL/GenBank/DDBJ databases">
        <title>Complete genome sequence of Pseudomonas azotoformans S4.</title>
        <authorList>
            <person name="Fang Y."/>
            <person name="Wu L."/>
            <person name="Feng G."/>
        </authorList>
    </citation>
    <scope>NUCLEOTIDE SEQUENCE [LARGE SCALE GENOMIC DNA]</scope>
    <source>
        <strain evidence="8 9">S4</strain>
    </source>
</reference>
<dbReference type="EMBL" id="CP014546">
    <property type="protein sequence ID" value="AMN82663.1"/>
    <property type="molecule type" value="Genomic_DNA"/>
</dbReference>
<keyword evidence="7" id="KW-0012">Acyltransferase</keyword>
<dbReference type="InterPro" id="IPR001451">
    <property type="entry name" value="Hexapep"/>
</dbReference>